<name>A0ABT8KWF1_9BACT</name>
<reference evidence="1" key="1">
    <citation type="submission" date="2023-06" db="EMBL/GenBank/DDBJ databases">
        <title>Genomic of Parafulvivirga corallium.</title>
        <authorList>
            <person name="Wang G."/>
        </authorList>
    </citation>
    <scope>NUCLEOTIDE SEQUENCE</scope>
    <source>
        <strain evidence="1">BMA10</strain>
    </source>
</reference>
<accession>A0ABT8KWF1</accession>
<dbReference type="RefSeq" id="WP_346755084.1">
    <property type="nucleotide sequence ID" value="NZ_JAUJEA010000014.1"/>
</dbReference>
<dbReference type="Proteomes" id="UP001172082">
    <property type="component" value="Unassembled WGS sequence"/>
</dbReference>
<organism evidence="1 2">
    <name type="scientific">Splendidivirga corallicola</name>
    <dbReference type="NCBI Taxonomy" id="3051826"/>
    <lineage>
        <taxon>Bacteria</taxon>
        <taxon>Pseudomonadati</taxon>
        <taxon>Bacteroidota</taxon>
        <taxon>Cytophagia</taxon>
        <taxon>Cytophagales</taxon>
        <taxon>Splendidivirgaceae</taxon>
        <taxon>Splendidivirga</taxon>
    </lineage>
</organism>
<evidence type="ECO:0000313" key="2">
    <source>
        <dbReference type="Proteomes" id="UP001172082"/>
    </source>
</evidence>
<dbReference type="InterPro" id="IPR024747">
    <property type="entry name" value="Pyridox_Oxase-rel"/>
</dbReference>
<dbReference type="SUPFAM" id="SSF50475">
    <property type="entry name" value="FMN-binding split barrel"/>
    <property type="match status" value="1"/>
</dbReference>
<dbReference type="EMBL" id="JAUJEA010000014">
    <property type="protein sequence ID" value="MDN5205061.1"/>
    <property type="molecule type" value="Genomic_DNA"/>
</dbReference>
<proteinExistence type="predicted"/>
<gene>
    <name evidence="1" type="ORF">QQ008_26970</name>
</gene>
<protein>
    <submittedName>
        <fullName evidence="1">Pyridoxamine 5'-phosphate oxidase family protein</fullName>
    </submittedName>
</protein>
<dbReference type="PANTHER" id="PTHR34071:SF2">
    <property type="entry name" value="FLAVIN-NUCLEOTIDE-BINDING PROTEIN"/>
    <property type="match status" value="1"/>
</dbReference>
<comment type="caution">
    <text evidence="1">The sequence shown here is derived from an EMBL/GenBank/DDBJ whole genome shotgun (WGS) entry which is preliminary data.</text>
</comment>
<sequence>MDILLKSEVIGRLGCHHAGRTYVVPITYAYQSDYIYCHTKEGTKIEMMRQNPHVCFEVDHIQNMANWQSIIIQGLYEELEGVESENALHVLVNRIMPLTTSETSQPKFGLDKVHIIRNPQLKPVVFRLKILERTGRFEKS</sequence>
<dbReference type="Gene3D" id="2.30.110.10">
    <property type="entry name" value="Electron Transport, Fmn-binding Protein, Chain A"/>
    <property type="match status" value="1"/>
</dbReference>
<dbReference type="InterPro" id="IPR012349">
    <property type="entry name" value="Split_barrel_FMN-bd"/>
</dbReference>
<dbReference type="Pfam" id="PF12900">
    <property type="entry name" value="Pyridox_ox_2"/>
    <property type="match status" value="1"/>
</dbReference>
<evidence type="ECO:0000313" key="1">
    <source>
        <dbReference type="EMBL" id="MDN5205061.1"/>
    </source>
</evidence>
<keyword evidence="2" id="KW-1185">Reference proteome</keyword>
<dbReference type="PANTHER" id="PTHR34071">
    <property type="entry name" value="5-NITROIMIDAZOLE ANTIBIOTICS RESISTANCE PROTEIN, NIMA-FAMILY-RELATED PROTEIN-RELATED"/>
    <property type="match status" value="1"/>
</dbReference>